<keyword evidence="3" id="KW-0813">Transport</keyword>
<proteinExistence type="inferred from homology"/>
<feature type="transmembrane region" description="Helical" evidence="9">
    <location>
        <begin position="455"/>
        <end position="474"/>
    </location>
</feature>
<dbReference type="Proteomes" id="UP000601099">
    <property type="component" value="Unassembled WGS sequence"/>
</dbReference>
<evidence type="ECO:0000256" key="3">
    <source>
        <dbReference type="ARBA" id="ARBA00022448"/>
    </source>
</evidence>
<sequence length="1492" mass="163222">MLNKLIYFSIHNKLIIGLLTLALIAWGGYSLYRLPIDAVPDITNNQVVVYTVAPSLAANDIERLVSFPIEQSVATIPGEEEVRSFSRFGLSVVTIIFEDGIDIYWARQQVAERLREAESQIPDGVGRPEMSPVSTGLGEIYQYLVRAKPGYEKKYDARELRTIQDWIVRRQLLGTPGVADVSSFGGLLKQYEVSLDPERLRSLNITVDEVYQAVSRNNQNTGGAYLDKNPTAYAIRTEGLVTNPQDIGNIVVRSTESGLPILVRDVANIRLGSAVRYGAMTRNNEGEVTGGIVLMLKGANANEVIKAVKERMKTVEKSLPEGVAVDVYLDRSDLVGRAIHTVTKNLIEGALIVIFVLVLFLGNLRAGLVVASVIPLAMLFAIAMMQLFGVSGNLLSLGAIDFGLVVDGAVIIVEGIIHRIHSGHTKAHGKNGLLTQRQMDDETYHAAAGIRDSAGFPEVIILIVYLPLLALAGIEGKMFKPMAQTVAFAIIGALILSLTYVPMMAALGLSRNTTPKRTFSDKMMSWLEARYRPMISWALRRKAVVLTTSVALLVGTVLLFRTLGGEFIPQLSEGDFAIEMRTLTGSSLSYTIEKTGQVGEILKKQFPEVKEVVAKIGSAEIPTDPMPVEAADVMVTLKDPKEWTSAKTQPELAEKMAEALSVIPGVTFGFQQPIQMRFNELISGAKQDVVLKIYGEDLDQLADYAARTAALVRQVQGAEDIYVEQVTGLPQIVVKIDRNKLAQFGLNVEDVNRTVQTAFAGQAAGQVFEQERRFDLVLRLPPALRKDITSVRQLFIATPRGEQIPLEQLADVSLVEGPNQIQRDDAKRRITVAFNVRGRDVESVVEELQGKVDQQLKLAPGYYTTYGGQFENLREASQRLSIAVPVALLLIFALLFFTFRSLLQATMIFTAIPLSAIGGVLSLWLRDMPFSISAGVGFIALFGVAVLNGVVLIGYFNQLKKEGVTDLTERILQGTATRLRPVLMTATVASLGFLPMALATSAGAEVQRPLATVVIGGLVTATLLTLLVLPILYALVESRAKKPADDEEEMHDDVPTGVPGTTPTSPVVAGALALLLLALPFTGRAQQPQLSVGGAPFTAQQAVTQALQANGTVQVAQRSLEAQQALRRTATDVGRTTIGVTYGQYNTYRKDNQFNISQTFSLPGVYRSQARLLDAQIGGQQFQLAQVQADLRRQVRLNYEQAVYARHRLKVLRGQDSLYTEFLRAANLRFKTGEVARLEPATALVQQGETQALIRQARTGYQVAQRQLQALLQQAQVVDVADSLLRPLEPVVLPALGDTARLAQNPDAQVLRQLIAQRQAATRAEQAQGLPNVTLGYFNQSLIGPQTIGGVGGDDRYYSGSDRFQGVQGSVGIPILRGPQKSRVQAARLQEQVATASYRRQLAELAGRQDELVARHAEQQQRLTFYQQTALPQADVIVRLSTRAFKAGETGYSEYLLNLERALNLRTAYLEVLLDHNQTVIELDYLLNSTAQ</sequence>
<keyword evidence="7 9" id="KW-0472">Membrane</keyword>
<evidence type="ECO:0000256" key="5">
    <source>
        <dbReference type="ARBA" id="ARBA00022692"/>
    </source>
</evidence>
<accession>A0ABS0L889</accession>
<evidence type="ECO:0000256" key="2">
    <source>
        <dbReference type="ARBA" id="ARBA00010942"/>
    </source>
</evidence>
<evidence type="ECO:0000313" key="11">
    <source>
        <dbReference type="Proteomes" id="UP000601099"/>
    </source>
</evidence>
<dbReference type="InterPro" id="IPR004763">
    <property type="entry name" value="CusA-like"/>
</dbReference>
<dbReference type="NCBIfam" id="TIGR00914">
    <property type="entry name" value="2A0601"/>
    <property type="match status" value="1"/>
</dbReference>
<dbReference type="Gene3D" id="3.30.70.1440">
    <property type="entry name" value="Multidrug efflux transporter AcrB pore domain"/>
    <property type="match status" value="1"/>
</dbReference>
<dbReference type="SUPFAM" id="SSF82714">
    <property type="entry name" value="Multidrug efflux transporter AcrB TolC docking domain, DN and DC subdomains"/>
    <property type="match status" value="2"/>
</dbReference>
<dbReference type="SUPFAM" id="SSF82693">
    <property type="entry name" value="Multidrug efflux transporter AcrB pore domain, PN1, PN2, PC1 and PC2 subdomains"/>
    <property type="match status" value="3"/>
</dbReference>
<keyword evidence="6 9" id="KW-1133">Transmembrane helix</keyword>
<dbReference type="Gene3D" id="3.30.70.1320">
    <property type="entry name" value="Multidrug efflux transporter AcrB pore domain like"/>
    <property type="match status" value="1"/>
</dbReference>
<feature type="transmembrane region" description="Helical" evidence="9">
    <location>
        <begin position="543"/>
        <end position="563"/>
    </location>
</feature>
<evidence type="ECO:0000256" key="4">
    <source>
        <dbReference type="ARBA" id="ARBA00022475"/>
    </source>
</evidence>
<evidence type="ECO:0000256" key="6">
    <source>
        <dbReference type="ARBA" id="ARBA00022989"/>
    </source>
</evidence>
<feature type="transmembrane region" description="Helical" evidence="9">
    <location>
        <begin position="1010"/>
        <end position="1036"/>
    </location>
</feature>
<reference evidence="10 11" key="1">
    <citation type="submission" date="2020-11" db="EMBL/GenBank/DDBJ databases">
        <title>Hymenobacter sp.</title>
        <authorList>
            <person name="Kim M.K."/>
        </authorList>
    </citation>
    <scope>NUCLEOTIDE SEQUENCE [LARGE SCALE GENOMIC DNA]</scope>
    <source>
        <strain evidence="10 11">BT594</strain>
    </source>
</reference>
<dbReference type="InterPro" id="IPR001036">
    <property type="entry name" value="Acrflvin-R"/>
</dbReference>
<dbReference type="InterPro" id="IPR027463">
    <property type="entry name" value="AcrB_DN_DC_subdom"/>
</dbReference>
<feature type="transmembrane region" description="Helical" evidence="9">
    <location>
        <begin position="977"/>
        <end position="998"/>
    </location>
</feature>
<dbReference type="Gene3D" id="3.30.2090.10">
    <property type="entry name" value="Multidrug efflux transporter AcrB TolC docking domain, DN and DC subdomains"/>
    <property type="match status" value="2"/>
</dbReference>
<dbReference type="EMBL" id="JADWYK010000016">
    <property type="protein sequence ID" value="MBG8555733.1"/>
    <property type="molecule type" value="Genomic_DNA"/>
</dbReference>
<dbReference type="PRINTS" id="PR00702">
    <property type="entry name" value="ACRIFLAVINRP"/>
</dbReference>
<dbReference type="Gene3D" id="1.20.1600.10">
    <property type="entry name" value="Outer membrane efflux proteins (OEP)"/>
    <property type="match status" value="1"/>
</dbReference>
<feature type="transmembrane region" description="Helical" evidence="9">
    <location>
        <begin position="342"/>
        <end position="361"/>
    </location>
</feature>
<dbReference type="Gene3D" id="3.30.70.1430">
    <property type="entry name" value="Multidrug efflux transporter AcrB pore domain"/>
    <property type="match status" value="2"/>
</dbReference>
<feature type="transmembrane region" description="Helical" evidence="9">
    <location>
        <begin position="880"/>
        <end position="899"/>
    </location>
</feature>
<feature type="transmembrane region" description="Helical" evidence="9">
    <location>
        <begin position="486"/>
        <end position="509"/>
    </location>
</feature>
<dbReference type="SUPFAM" id="SSF56954">
    <property type="entry name" value="Outer membrane efflux proteins (OEP)"/>
    <property type="match status" value="1"/>
</dbReference>
<evidence type="ECO:0000256" key="1">
    <source>
        <dbReference type="ARBA" id="ARBA00004651"/>
    </source>
</evidence>
<comment type="subcellular location">
    <subcellularLocation>
        <location evidence="1">Cell membrane</location>
        <topology evidence="1">Multi-pass membrane protein</topology>
    </subcellularLocation>
</comment>
<dbReference type="RefSeq" id="WP_196956753.1">
    <property type="nucleotide sequence ID" value="NZ_JADWYK010000016.1"/>
</dbReference>
<comment type="caution">
    <text evidence="10">The sequence shown here is derived from an EMBL/GenBank/DDBJ whole genome shotgun (WGS) entry which is preliminary data.</text>
</comment>
<dbReference type="PANTHER" id="PTHR32063">
    <property type="match status" value="1"/>
</dbReference>
<evidence type="ECO:0000256" key="8">
    <source>
        <dbReference type="SAM" id="MobiDB-lite"/>
    </source>
</evidence>
<feature type="transmembrane region" description="Helical" evidence="9">
    <location>
        <begin position="368"/>
        <end position="388"/>
    </location>
</feature>
<keyword evidence="4" id="KW-1003">Cell membrane</keyword>
<feature type="transmembrane region" description="Helical" evidence="9">
    <location>
        <begin position="906"/>
        <end position="925"/>
    </location>
</feature>
<name>A0ABS0L889_9BACT</name>
<dbReference type="PANTHER" id="PTHR32063:SF24">
    <property type="entry name" value="CATION EFFLUX SYSTEM (ACRB_ACRD_ACRF FAMILY)"/>
    <property type="match status" value="1"/>
</dbReference>
<dbReference type="Gene3D" id="1.20.1640.10">
    <property type="entry name" value="Multidrug efflux transporter AcrB transmembrane domain"/>
    <property type="match status" value="2"/>
</dbReference>
<feature type="region of interest" description="Disordered" evidence="8">
    <location>
        <begin position="1042"/>
        <end position="1062"/>
    </location>
</feature>
<organism evidence="10 11">
    <name type="scientific">Hymenobacter guriensis</name>
    <dbReference type="NCBI Taxonomy" id="2793065"/>
    <lineage>
        <taxon>Bacteria</taxon>
        <taxon>Pseudomonadati</taxon>
        <taxon>Bacteroidota</taxon>
        <taxon>Cytophagia</taxon>
        <taxon>Cytophagales</taxon>
        <taxon>Hymenobacteraceae</taxon>
        <taxon>Hymenobacter</taxon>
    </lineage>
</organism>
<keyword evidence="5 9" id="KW-0812">Transmembrane</keyword>
<evidence type="ECO:0000256" key="9">
    <source>
        <dbReference type="SAM" id="Phobius"/>
    </source>
</evidence>
<keyword evidence="11" id="KW-1185">Reference proteome</keyword>
<dbReference type="SUPFAM" id="SSF82866">
    <property type="entry name" value="Multidrug efflux transporter AcrB transmembrane domain"/>
    <property type="match status" value="2"/>
</dbReference>
<evidence type="ECO:0000256" key="7">
    <source>
        <dbReference type="ARBA" id="ARBA00023136"/>
    </source>
</evidence>
<gene>
    <name evidence="10" type="ORF">I5L79_19470</name>
</gene>
<feature type="transmembrane region" description="Helical" evidence="9">
    <location>
        <begin position="931"/>
        <end position="956"/>
    </location>
</feature>
<dbReference type="Pfam" id="PF00873">
    <property type="entry name" value="ACR_tran"/>
    <property type="match status" value="1"/>
</dbReference>
<feature type="transmembrane region" description="Helical" evidence="9">
    <location>
        <begin position="394"/>
        <end position="417"/>
    </location>
</feature>
<evidence type="ECO:0000313" key="10">
    <source>
        <dbReference type="EMBL" id="MBG8555733.1"/>
    </source>
</evidence>
<comment type="similarity">
    <text evidence="2">Belongs to the resistance-nodulation-cell division (RND) (TC 2.A.6) family.</text>
</comment>
<protein>
    <submittedName>
        <fullName evidence="10">CusA/CzcA family heavy metal efflux RND transporter</fullName>
    </submittedName>
</protein>